<keyword evidence="7 9" id="KW-0472">Membrane</keyword>
<evidence type="ECO:0000256" key="6">
    <source>
        <dbReference type="ARBA" id="ARBA00022989"/>
    </source>
</evidence>
<evidence type="ECO:0000256" key="3">
    <source>
        <dbReference type="ARBA" id="ARBA00022475"/>
    </source>
</evidence>
<evidence type="ECO:0000256" key="8">
    <source>
        <dbReference type="ARBA" id="ARBA00023315"/>
    </source>
</evidence>
<evidence type="ECO:0000256" key="1">
    <source>
        <dbReference type="ARBA" id="ARBA00004651"/>
    </source>
</evidence>
<feature type="transmembrane region" description="Helical" evidence="9">
    <location>
        <begin position="151"/>
        <end position="175"/>
    </location>
</feature>
<organism evidence="11 12">
    <name type="scientific">Uliginosibacterium paludis</name>
    <dbReference type="NCBI Taxonomy" id="1615952"/>
    <lineage>
        <taxon>Bacteria</taxon>
        <taxon>Pseudomonadati</taxon>
        <taxon>Pseudomonadota</taxon>
        <taxon>Betaproteobacteria</taxon>
        <taxon>Rhodocyclales</taxon>
        <taxon>Zoogloeaceae</taxon>
        <taxon>Uliginosibacterium</taxon>
    </lineage>
</organism>
<evidence type="ECO:0000256" key="9">
    <source>
        <dbReference type="HAMAP-Rule" id="MF_01148"/>
    </source>
</evidence>
<name>A0ABV2CN14_9RHOO</name>
<protein>
    <recommendedName>
        <fullName evidence="9">Apolipoprotein N-acyltransferase</fullName>
        <shortName evidence="9">ALP N-acyltransferase</shortName>
        <ecNumber evidence="9">2.3.1.269</ecNumber>
    </recommendedName>
</protein>
<reference evidence="11 12" key="1">
    <citation type="submission" date="2024-07" db="EMBL/GenBank/DDBJ databases">
        <title>Uliginosibacterium paludis KCTC:42655.</title>
        <authorList>
            <person name="Kim M.K."/>
        </authorList>
    </citation>
    <scope>NUCLEOTIDE SEQUENCE [LARGE SCALE GENOMIC DNA]</scope>
    <source>
        <strain evidence="11 12">KCTC 42655</strain>
    </source>
</reference>
<comment type="function">
    <text evidence="9">Catalyzes the phospholipid dependent N-acylation of the N-terminal cysteine of apolipoprotein, the last step in lipoprotein maturation.</text>
</comment>
<keyword evidence="5 9" id="KW-0812">Transmembrane</keyword>
<dbReference type="PROSITE" id="PS50263">
    <property type="entry name" value="CN_HYDROLASE"/>
    <property type="match status" value="1"/>
</dbReference>
<evidence type="ECO:0000259" key="10">
    <source>
        <dbReference type="PROSITE" id="PS50263"/>
    </source>
</evidence>
<evidence type="ECO:0000256" key="2">
    <source>
        <dbReference type="ARBA" id="ARBA00010065"/>
    </source>
</evidence>
<accession>A0ABV2CN14</accession>
<dbReference type="NCBIfam" id="TIGR00546">
    <property type="entry name" value="lnt"/>
    <property type="match status" value="1"/>
</dbReference>
<dbReference type="EC" id="2.3.1.269" evidence="9"/>
<feature type="transmembrane region" description="Helical" evidence="9">
    <location>
        <begin position="82"/>
        <end position="104"/>
    </location>
</feature>
<evidence type="ECO:0000256" key="5">
    <source>
        <dbReference type="ARBA" id="ARBA00022692"/>
    </source>
</evidence>
<dbReference type="Pfam" id="PF20154">
    <property type="entry name" value="LNT_N"/>
    <property type="match status" value="1"/>
</dbReference>
<gene>
    <name evidence="9 11" type="primary">lnt</name>
    <name evidence="11" type="ORF">ABVT11_05310</name>
</gene>
<evidence type="ECO:0000313" key="11">
    <source>
        <dbReference type="EMBL" id="MET1489233.1"/>
    </source>
</evidence>
<evidence type="ECO:0000313" key="12">
    <source>
        <dbReference type="Proteomes" id="UP001548590"/>
    </source>
</evidence>
<dbReference type="HAMAP" id="MF_01148">
    <property type="entry name" value="Lnt"/>
    <property type="match status" value="1"/>
</dbReference>
<dbReference type="InterPro" id="IPR036526">
    <property type="entry name" value="C-N_Hydrolase_sf"/>
</dbReference>
<dbReference type="Gene3D" id="3.60.110.10">
    <property type="entry name" value="Carbon-nitrogen hydrolase"/>
    <property type="match status" value="1"/>
</dbReference>
<feature type="domain" description="CN hydrolase" evidence="10">
    <location>
        <begin position="219"/>
        <end position="454"/>
    </location>
</feature>
<evidence type="ECO:0000256" key="4">
    <source>
        <dbReference type="ARBA" id="ARBA00022679"/>
    </source>
</evidence>
<dbReference type="InterPro" id="IPR003010">
    <property type="entry name" value="C-N_Hydrolase"/>
</dbReference>
<sequence>MRFLILLLAGAASVLAYAPFGQLWLMPLSWGVLYLALRDEAVGPRRAFMLGWAWGSGALFAGLCWLVVALNRFGGLSAPLSVFLILLFCVALALHPALLSALFARLRPAGWLGRAGVAAACWTLSELLRGQIFPAFPWLAIGYTQTPPSPLAGWAAVLGVYGVGALLALSTALAVEVWKTPSARRHAAVLALLPWLTGAGLRQVSWSHPEGAPVSVALIQTNVAQDQKWRADTLLAQLELNAELLRRNPARIMVMPESSLPMFEQSLPEGYLDMLTDQARAHGGDAILGVFTTDAAGGVYNSVISRGVSAPQQYSKNHLVPFGEFQPWGFGWFFRLASIPMANQTPGGDHQPLLDLGGQKVAMNICYEDVFGEELRRALPAATLMINVSNLAWYGDSHAQPQHLQMSRMRALESGRPQLRSTNTGMTAVVQPDGSVSDVLPAFTQGAIRTSVQGYQGVTPFVALGDWPTWLFALGVPAGALLYRRRRRKA</sequence>
<dbReference type="RefSeq" id="WP_345924436.1">
    <property type="nucleotide sequence ID" value="NZ_JBDIVF010000001.1"/>
</dbReference>
<evidence type="ECO:0000256" key="7">
    <source>
        <dbReference type="ARBA" id="ARBA00023136"/>
    </source>
</evidence>
<dbReference type="CDD" id="cd07571">
    <property type="entry name" value="ALP_N-acyl_transferase"/>
    <property type="match status" value="1"/>
</dbReference>
<keyword evidence="6 9" id="KW-1133">Transmembrane helix</keyword>
<keyword evidence="4 9" id="KW-0808">Transferase</keyword>
<comment type="caution">
    <text evidence="11">The sequence shown here is derived from an EMBL/GenBank/DDBJ whole genome shotgun (WGS) entry which is preliminary data.</text>
</comment>
<keyword evidence="3 9" id="KW-1003">Cell membrane</keyword>
<dbReference type="Proteomes" id="UP001548590">
    <property type="component" value="Unassembled WGS sequence"/>
</dbReference>
<proteinExistence type="inferred from homology"/>
<dbReference type="InterPro" id="IPR004563">
    <property type="entry name" value="Apolipo_AcylTrfase"/>
</dbReference>
<comment type="similarity">
    <text evidence="2 9">Belongs to the CN hydrolase family. Apolipoprotein N-acyltransferase subfamily.</text>
</comment>
<dbReference type="GO" id="GO:0016746">
    <property type="term" value="F:acyltransferase activity"/>
    <property type="evidence" value="ECO:0007669"/>
    <property type="project" value="UniProtKB-KW"/>
</dbReference>
<comment type="subcellular location">
    <subcellularLocation>
        <location evidence="1 9">Cell membrane</location>
        <topology evidence="1 9">Multi-pass membrane protein</topology>
    </subcellularLocation>
</comment>
<comment type="pathway">
    <text evidence="9">Protein modification; lipoprotein biosynthesis (N-acyl transfer).</text>
</comment>
<feature type="transmembrane region" description="Helical" evidence="9">
    <location>
        <begin position="47"/>
        <end position="70"/>
    </location>
</feature>
<dbReference type="InterPro" id="IPR045378">
    <property type="entry name" value="LNT_N"/>
</dbReference>
<keyword evidence="8 9" id="KW-0012">Acyltransferase</keyword>
<dbReference type="Pfam" id="PF00795">
    <property type="entry name" value="CN_hydrolase"/>
    <property type="match status" value="1"/>
</dbReference>
<dbReference type="SUPFAM" id="SSF56317">
    <property type="entry name" value="Carbon-nitrogen hydrolase"/>
    <property type="match status" value="1"/>
</dbReference>
<comment type="catalytic activity">
    <reaction evidence="9">
        <text>N-terminal S-1,2-diacyl-sn-glyceryl-L-cysteinyl-[lipoprotein] + a glycerophospholipid = N-acyl-S-1,2-diacyl-sn-glyceryl-L-cysteinyl-[lipoprotein] + a 2-acyl-sn-glycero-3-phospholipid + H(+)</text>
        <dbReference type="Rhea" id="RHEA:48228"/>
        <dbReference type="Rhea" id="RHEA-COMP:14681"/>
        <dbReference type="Rhea" id="RHEA-COMP:14684"/>
        <dbReference type="ChEBI" id="CHEBI:15378"/>
        <dbReference type="ChEBI" id="CHEBI:136912"/>
        <dbReference type="ChEBI" id="CHEBI:140656"/>
        <dbReference type="ChEBI" id="CHEBI:140657"/>
        <dbReference type="ChEBI" id="CHEBI:140660"/>
        <dbReference type="EC" id="2.3.1.269"/>
    </reaction>
</comment>
<dbReference type="PANTHER" id="PTHR38686:SF1">
    <property type="entry name" value="APOLIPOPROTEIN N-ACYLTRANSFERASE"/>
    <property type="match status" value="1"/>
</dbReference>
<comment type="caution">
    <text evidence="9">Lacks conserved residue(s) required for the propagation of feature annotation.</text>
</comment>
<dbReference type="EMBL" id="JBEWLZ010000002">
    <property type="protein sequence ID" value="MET1489233.1"/>
    <property type="molecule type" value="Genomic_DNA"/>
</dbReference>
<dbReference type="PANTHER" id="PTHR38686">
    <property type="entry name" value="APOLIPOPROTEIN N-ACYLTRANSFERASE"/>
    <property type="match status" value="1"/>
</dbReference>
<keyword evidence="12" id="KW-1185">Reference proteome</keyword>